<gene>
    <name evidence="2" type="ordered locus">Sinac_7300</name>
</gene>
<dbReference type="OrthoDB" id="8910986at2"/>
<sequence>MDQPQLEVGIYQLVDDSMLKKNRADGTGWDWRWADWQRDWMDATPSRYAYRCLPLTIVNQTGWWIMNPVGFSAIWRGQDPAGGIEFLFDSEPELWKNWINNQFGAGIITWNTPFLFRTKPQGSRLLVCGPANHFKTNAHPLTALIESDWMTMSFTMNYKLMIPNIPVRFDVGEPLFQAIPLANNTCADLETATVTYQKLEEDPEVNRSYREWNEGRLQFHQKKAKGEIKADDWQKDYFQGRDATGREAPPDHMTKVRPPRIRFSPMTKPPQS</sequence>
<dbReference type="KEGG" id="saci:Sinac_7300"/>
<organism evidence="2 3">
    <name type="scientific">Singulisphaera acidiphila (strain ATCC BAA-1392 / DSM 18658 / VKM B-2454 / MOB10)</name>
    <dbReference type="NCBI Taxonomy" id="886293"/>
    <lineage>
        <taxon>Bacteria</taxon>
        <taxon>Pseudomonadati</taxon>
        <taxon>Planctomycetota</taxon>
        <taxon>Planctomycetia</taxon>
        <taxon>Isosphaerales</taxon>
        <taxon>Isosphaeraceae</taxon>
        <taxon>Singulisphaera</taxon>
    </lineage>
</organism>
<dbReference type="InterPro" id="IPR045709">
    <property type="entry name" value="DUF6065"/>
</dbReference>
<dbReference type="HOGENOM" id="CLU_083903_0_0_0"/>
<dbReference type="eggNOG" id="ENOG502ZCCP">
    <property type="taxonomic scope" value="Bacteria"/>
</dbReference>
<dbReference type="EMBL" id="CP003364">
    <property type="protein sequence ID" value="AGA31342.1"/>
    <property type="molecule type" value="Genomic_DNA"/>
</dbReference>
<protein>
    <submittedName>
        <fullName evidence="2">Uncharacterized protein</fullName>
    </submittedName>
</protein>
<name>L0DQ15_SINAD</name>
<feature type="region of interest" description="Disordered" evidence="1">
    <location>
        <begin position="227"/>
        <end position="272"/>
    </location>
</feature>
<dbReference type="STRING" id="886293.Sinac_7300"/>
<dbReference type="Pfam" id="PF19541">
    <property type="entry name" value="DUF6065"/>
    <property type="match status" value="1"/>
</dbReference>
<dbReference type="Proteomes" id="UP000010798">
    <property type="component" value="Chromosome"/>
</dbReference>
<dbReference type="RefSeq" id="WP_015250411.1">
    <property type="nucleotide sequence ID" value="NC_019892.1"/>
</dbReference>
<evidence type="ECO:0000256" key="1">
    <source>
        <dbReference type="SAM" id="MobiDB-lite"/>
    </source>
</evidence>
<evidence type="ECO:0000313" key="3">
    <source>
        <dbReference type="Proteomes" id="UP000010798"/>
    </source>
</evidence>
<proteinExistence type="predicted"/>
<reference evidence="2 3" key="1">
    <citation type="submission" date="2012-02" db="EMBL/GenBank/DDBJ databases">
        <title>Complete sequence of chromosome of Singulisphaera acidiphila DSM 18658.</title>
        <authorList>
            <consortium name="US DOE Joint Genome Institute (JGI-PGF)"/>
            <person name="Lucas S."/>
            <person name="Copeland A."/>
            <person name="Lapidus A."/>
            <person name="Glavina del Rio T."/>
            <person name="Dalin E."/>
            <person name="Tice H."/>
            <person name="Bruce D."/>
            <person name="Goodwin L."/>
            <person name="Pitluck S."/>
            <person name="Peters L."/>
            <person name="Ovchinnikova G."/>
            <person name="Chertkov O."/>
            <person name="Kyrpides N."/>
            <person name="Mavromatis K."/>
            <person name="Ivanova N."/>
            <person name="Brettin T."/>
            <person name="Detter J.C."/>
            <person name="Han C."/>
            <person name="Larimer F."/>
            <person name="Land M."/>
            <person name="Hauser L."/>
            <person name="Markowitz V."/>
            <person name="Cheng J.-F."/>
            <person name="Hugenholtz P."/>
            <person name="Woyke T."/>
            <person name="Wu D."/>
            <person name="Tindall B."/>
            <person name="Pomrenke H."/>
            <person name="Brambilla E."/>
            <person name="Klenk H.-P."/>
            <person name="Eisen J.A."/>
        </authorList>
    </citation>
    <scope>NUCLEOTIDE SEQUENCE [LARGE SCALE GENOMIC DNA]</scope>
    <source>
        <strain evidence="3">ATCC BAA-1392 / DSM 18658 / VKM B-2454 / MOB10</strain>
    </source>
</reference>
<dbReference type="AlphaFoldDB" id="L0DQ15"/>
<feature type="compositionally biased region" description="Basic and acidic residues" evidence="1">
    <location>
        <begin position="227"/>
        <end position="254"/>
    </location>
</feature>
<keyword evidence="3" id="KW-1185">Reference proteome</keyword>
<accession>L0DQ15</accession>
<evidence type="ECO:0000313" key="2">
    <source>
        <dbReference type="EMBL" id="AGA31342.1"/>
    </source>
</evidence>